<evidence type="ECO:0000313" key="3">
    <source>
        <dbReference type="Proteomes" id="UP000032361"/>
    </source>
</evidence>
<reference evidence="2 3" key="1">
    <citation type="journal article" date="2015" name="Antonie Van Leeuwenhoek">
        <title>Tamlana nanhaiensis sp. nov., isolated from surface seawater collected from the South China Sea.</title>
        <authorList>
            <person name="Liu X."/>
            <person name="Lai Q."/>
            <person name="Du Y."/>
            <person name="Li G."/>
            <person name="Sun F."/>
            <person name="Shao Z."/>
        </authorList>
    </citation>
    <scope>NUCLEOTIDE SEQUENCE [LARGE SCALE GENOMIC DNA]</scope>
    <source>
        <strain evidence="2 3">FHC16</strain>
    </source>
</reference>
<name>A0A0D7W727_9FLAO</name>
<proteinExistence type="predicted"/>
<gene>
    <name evidence="2" type="ORF">PK35_02105</name>
</gene>
<dbReference type="AlphaFoldDB" id="A0A0D7W727"/>
<protein>
    <recommendedName>
        <fullName evidence="1">RES domain-containing protein</fullName>
    </recommendedName>
</protein>
<dbReference type="RefSeq" id="WP_044625220.1">
    <property type="nucleotide sequence ID" value="NZ_JTDV01000001.1"/>
</dbReference>
<accession>A0A0D7W727</accession>
<keyword evidence="3" id="KW-1185">Reference proteome</keyword>
<dbReference type="Proteomes" id="UP000032361">
    <property type="component" value="Unassembled WGS sequence"/>
</dbReference>
<organism evidence="2 3">
    <name type="scientific">Neotamlana nanhaiensis</name>
    <dbReference type="NCBI Taxonomy" id="1382798"/>
    <lineage>
        <taxon>Bacteria</taxon>
        <taxon>Pseudomonadati</taxon>
        <taxon>Bacteroidota</taxon>
        <taxon>Flavobacteriia</taxon>
        <taxon>Flavobacteriales</taxon>
        <taxon>Flavobacteriaceae</taxon>
        <taxon>Neotamlana</taxon>
    </lineage>
</organism>
<sequence length="151" mass="17229">MRVFRIAKKKHLKDLSGEGARLFGGRWNKPGTNILYTSESLALSVLELLVHIDYKFVNEDFGFIELDVPDSLTISTLKPSILKENWRENPPLSFTQDYGSNWINNQKNMVLKVPSAVLPNGFNYLLNPKHESFKLIKIVKTGNLELDARLV</sequence>
<evidence type="ECO:0000259" key="1">
    <source>
        <dbReference type="SMART" id="SM00953"/>
    </source>
</evidence>
<dbReference type="PATRIC" id="fig|1382798.3.peg.425"/>
<dbReference type="STRING" id="1382798.PK35_02105"/>
<dbReference type="EMBL" id="JTDV01000001">
    <property type="protein sequence ID" value="KJD34809.1"/>
    <property type="molecule type" value="Genomic_DNA"/>
</dbReference>
<dbReference type="Pfam" id="PF08808">
    <property type="entry name" value="RES"/>
    <property type="match status" value="1"/>
</dbReference>
<dbReference type="OrthoDB" id="9789501at2"/>
<feature type="domain" description="RES" evidence="1">
    <location>
        <begin position="14"/>
        <end position="140"/>
    </location>
</feature>
<evidence type="ECO:0000313" key="2">
    <source>
        <dbReference type="EMBL" id="KJD34809.1"/>
    </source>
</evidence>
<comment type="caution">
    <text evidence="2">The sequence shown here is derived from an EMBL/GenBank/DDBJ whole genome shotgun (WGS) entry which is preliminary data.</text>
</comment>
<dbReference type="SMART" id="SM00953">
    <property type="entry name" value="RES"/>
    <property type="match status" value="1"/>
</dbReference>
<dbReference type="InterPro" id="IPR014914">
    <property type="entry name" value="RES_dom"/>
</dbReference>